<dbReference type="AlphaFoldDB" id="K9VP04"/>
<evidence type="ECO:0000313" key="3">
    <source>
        <dbReference type="Proteomes" id="UP000010478"/>
    </source>
</evidence>
<name>K9VP04_9CYAN</name>
<keyword evidence="3" id="KW-1185">Reference proteome</keyword>
<dbReference type="HOGENOM" id="CLU_1776550_0_0_3"/>
<organism evidence="2 3">
    <name type="scientific">Phormidium nigroviride PCC 7112</name>
    <dbReference type="NCBI Taxonomy" id="179408"/>
    <lineage>
        <taxon>Bacteria</taxon>
        <taxon>Bacillati</taxon>
        <taxon>Cyanobacteriota</taxon>
        <taxon>Cyanophyceae</taxon>
        <taxon>Oscillatoriophycideae</taxon>
        <taxon>Oscillatoriales</taxon>
        <taxon>Oscillatoriaceae</taxon>
        <taxon>Phormidium</taxon>
    </lineage>
</organism>
<dbReference type="KEGG" id="oni:Osc7112_5420"/>
<dbReference type="Proteomes" id="UP000010478">
    <property type="component" value="Chromosome"/>
</dbReference>
<gene>
    <name evidence="2" type="ORF">Osc7112_5420</name>
</gene>
<dbReference type="eggNOG" id="ENOG5032S91">
    <property type="taxonomic scope" value="Bacteria"/>
</dbReference>
<protein>
    <submittedName>
        <fullName evidence="2">Uncharacterized protein</fullName>
    </submittedName>
</protein>
<feature type="transmembrane region" description="Helical" evidence="1">
    <location>
        <begin position="12"/>
        <end position="30"/>
    </location>
</feature>
<proteinExistence type="predicted"/>
<keyword evidence="1" id="KW-1133">Transmembrane helix</keyword>
<evidence type="ECO:0000313" key="2">
    <source>
        <dbReference type="EMBL" id="AFZ09656.1"/>
    </source>
</evidence>
<dbReference type="EMBL" id="CP003614">
    <property type="protein sequence ID" value="AFZ09656.1"/>
    <property type="molecule type" value="Genomic_DNA"/>
</dbReference>
<dbReference type="RefSeq" id="WP_015178864.1">
    <property type="nucleotide sequence ID" value="NC_019729.1"/>
</dbReference>
<keyword evidence="1" id="KW-0472">Membrane</keyword>
<keyword evidence="1" id="KW-0812">Transmembrane</keyword>
<evidence type="ECO:0000256" key="1">
    <source>
        <dbReference type="SAM" id="Phobius"/>
    </source>
</evidence>
<sequence precursor="true">MFDKDRVKGIKGVVLVMAGISAIGFLTASAEATALNQPIGKVQAIAPNPLGNNQPLQIAQVEGCPRAEMVQFFATPNFSIYICKTQEGDIFYRGLSKINGTQINVMQVTTGDDGTYEATNGNIIYSINPERLQVRQNGKVILTEAVIK</sequence>
<accession>K9VP04</accession>
<dbReference type="OrthoDB" id="455932at2"/>
<reference evidence="2 3" key="1">
    <citation type="submission" date="2012-05" db="EMBL/GenBank/DDBJ databases">
        <title>Finished chromosome of genome of Oscillatoria sp. PCC 7112.</title>
        <authorList>
            <consortium name="US DOE Joint Genome Institute"/>
            <person name="Gugger M."/>
            <person name="Coursin T."/>
            <person name="Rippka R."/>
            <person name="Tandeau De Marsac N."/>
            <person name="Huntemann M."/>
            <person name="Wei C.-L."/>
            <person name="Han J."/>
            <person name="Detter J.C."/>
            <person name="Han C."/>
            <person name="Tapia R."/>
            <person name="Davenport K."/>
            <person name="Daligault H."/>
            <person name="Erkkila T."/>
            <person name="Gu W."/>
            <person name="Munk A.C.C."/>
            <person name="Teshima H."/>
            <person name="Xu Y."/>
            <person name="Chain P."/>
            <person name="Chen A."/>
            <person name="Krypides N."/>
            <person name="Mavromatis K."/>
            <person name="Markowitz V."/>
            <person name="Szeto E."/>
            <person name="Ivanova N."/>
            <person name="Mikhailova N."/>
            <person name="Ovchinnikova G."/>
            <person name="Pagani I."/>
            <person name="Pati A."/>
            <person name="Goodwin L."/>
            <person name="Peters L."/>
            <person name="Pitluck S."/>
            <person name="Woyke T."/>
            <person name="Kerfeld C."/>
        </authorList>
    </citation>
    <scope>NUCLEOTIDE SEQUENCE [LARGE SCALE GENOMIC DNA]</scope>
    <source>
        <strain evidence="2 3">PCC 7112</strain>
    </source>
</reference>